<keyword evidence="1" id="KW-0175">Coiled coil</keyword>
<evidence type="ECO:0000259" key="3">
    <source>
        <dbReference type="Pfam" id="PF09822"/>
    </source>
</evidence>
<keyword evidence="6" id="KW-1185">Reference proteome</keyword>
<name>A0AAE9XUM4_9PROT</name>
<feature type="transmembrane region" description="Helical" evidence="2">
    <location>
        <begin position="590"/>
        <end position="612"/>
    </location>
</feature>
<sequence>MGNLMSRLTARPGALIALMVLLFLSVTILGDRFLRGVSLDLTEDGLYTLSDGTIETIAALGEPVTFDLYFSRALATPYPQLLSFGKRIEDLVATLASRSGGKIILNVIEPEPFSEDEDRAVEAGLKGVPLSDGSTLYLGLAARNAVDGEASIPFFSQEREQFLEYDLVKLIGSLSDAGKKRLTLLTALPMQFGPGGPQAMMSGQAQPYVLYEQLREFYDVQEIAEDFTEIPAETDVLMIVQPPALNDDQLFAIDQFVLKGGRALVFLDPHSEAMNPRAMEPSPSALGVLLKAWGVEMPEGKVLGDAALAQRVQMGGYGPDSVKDYVFWLNIGKSNLNADDVVTGTVNTLNLASTGVLEPVEGATTTVTPLITSSSASMLFDASRAVGMPDPDGLMRDLVSDGKNHIIGARLSGPAKSAFPDRVKVDAPTVDAGGVAEGSINLVLVADSDLFDDRFWVQVQNFMGERMAVPVAGNGSFVLNLADHIAGSEALLDLRARGIARRPFVKVEEMRREADAHYRSEEQALEEKLQSAEQRLAELEGQVPEGQTVFSPEQEAEIERFRTELVETRKALREVKRELRAEIEGLGHRLAFINIALIPILLVLAALGRAYVRRRRTAG</sequence>
<evidence type="ECO:0000313" key="6">
    <source>
        <dbReference type="Proteomes" id="UP001217500"/>
    </source>
</evidence>
<accession>A0AAE9XUM4</accession>
<dbReference type="Pfam" id="PF09822">
    <property type="entry name" value="ABC_transp_aux"/>
    <property type="match status" value="1"/>
</dbReference>
<dbReference type="InterPro" id="IPR055396">
    <property type="entry name" value="DUF7088"/>
</dbReference>
<dbReference type="Pfam" id="PF23357">
    <property type="entry name" value="DUF7088"/>
    <property type="match status" value="1"/>
</dbReference>
<gene>
    <name evidence="5" type="ORF">PH603_03770</name>
</gene>
<evidence type="ECO:0000259" key="4">
    <source>
        <dbReference type="Pfam" id="PF23357"/>
    </source>
</evidence>
<dbReference type="RefSeq" id="WP_289504605.1">
    <property type="nucleotide sequence ID" value="NZ_CP116805.1"/>
</dbReference>
<evidence type="ECO:0000313" key="5">
    <source>
        <dbReference type="EMBL" id="WCL54875.1"/>
    </source>
</evidence>
<reference evidence="5" key="1">
    <citation type="submission" date="2023-01" db="EMBL/GenBank/DDBJ databases">
        <title>The genome sequence of Kordiimonadaceae bacterium 6D33.</title>
        <authorList>
            <person name="Liu Y."/>
        </authorList>
    </citation>
    <scope>NUCLEOTIDE SEQUENCE</scope>
    <source>
        <strain evidence="5">6D33</strain>
    </source>
</reference>
<organism evidence="5 6">
    <name type="scientific">Gimibacter soli</name>
    <dbReference type="NCBI Taxonomy" id="3024400"/>
    <lineage>
        <taxon>Bacteria</taxon>
        <taxon>Pseudomonadati</taxon>
        <taxon>Pseudomonadota</taxon>
        <taxon>Alphaproteobacteria</taxon>
        <taxon>Kordiimonadales</taxon>
        <taxon>Temperatibacteraceae</taxon>
        <taxon>Gimibacter</taxon>
    </lineage>
</organism>
<dbReference type="Proteomes" id="UP001217500">
    <property type="component" value="Chromosome"/>
</dbReference>
<dbReference type="KEGG" id="gso:PH603_03770"/>
<feature type="domain" description="DUF7088" evidence="4">
    <location>
        <begin position="43"/>
        <end position="139"/>
    </location>
</feature>
<evidence type="ECO:0000256" key="2">
    <source>
        <dbReference type="SAM" id="Phobius"/>
    </source>
</evidence>
<feature type="domain" description="ABC-type uncharacterised transport system" evidence="3">
    <location>
        <begin position="189"/>
        <end position="480"/>
    </location>
</feature>
<dbReference type="AlphaFoldDB" id="A0AAE9XUM4"/>
<keyword evidence="2" id="KW-1133">Transmembrane helix</keyword>
<dbReference type="EMBL" id="CP116805">
    <property type="protein sequence ID" value="WCL54875.1"/>
    <property type="molecule type" value="Genomic_DNA"/>
</dbReference>
<keyword evidence="2" id="KW-0812">Transmembrane</keyword>
<evidence type="ECO:0000256" key="1">
    <source>
        <dbReference type="SAM" id="Coils"/>
    </source>
</evidence>
<feature type="coiled-coil region" evidence="1">
    <location>
        <begin position="507"/>
        <end position="589"/>
    </location>
</feature>
<protein>
    <submittedName>
        <fullName evidence="5">Gldg family protein</fullName>
    </submittedName>
</protein>
<proteinExistence type="predicted"/>
<keyword evidence="2" id="KW-0472">Membrane</keyword>
<dbReference type="InterPro" id="IPR019196">
    <property type="entry name" value="ABC_transp_unknown"/>
</dbReference>